<evidence type="ECO:0000256" key="1">
    <source>
        <dbReference type="ARBA" id="ARBA00022603"/>
    </source>
</evidence>
<sequence>MPMPSAYETRSEAFFRLYEGETPQEIQTLLTRWIPKGSRVLELGCGSGRDARFMSGLDAIVEATDGSGPLLKLAEARAQALLGAESPSFSLLCLPPDKASEDALFARLPRFDAVYTCGVLQHLSDHELYEAACFMERAVTDKGTLIVVVPLDHKGDPDRKTFLRDSLDYATLFERMGFRLASQEIRDGVGSPGHECRWASCVFLRDSQSELSNRRFRHILEKDAKTSTYKLALLRALCDINRTMPRSVRFDNGKALVPLGLIAERWIRDYWQLASGPRMPRQIHQNRELGFGTALERTMTKCHSQYGVFESLMRNEARSKDQTSLLQQLFDDVVTTALKGPIHYIQDDGRNPVFTYVATHTGRRPPFTGRGSIIERYGLLAFPAELWLELNRIAPLARGQLDSRVGQTLRTL</sequence>
<dbReference type="PANTHER" id="PTHR43464">
    <property type="entry name" value="METHYLTRANSFERASE"/>
    <property type="match status" value="1"/>
</dbReference>
<keyword evidence="1" id="KW-0489">Methyltransferase</keyword>
<dbReference type="eggNOG" id="COG0500">
    <property type="taxonomic scope" value="Bacteria"/>
</dbReference>
<accession>K1JGV1</accession>
<dbReference type="PATRIC" id="fig|742823.3.peg.1462"/>
<dbReference type="OrthoDB" id="9804312at2"/>
<comment type="caution">
    <text evidence="4">The sequence shown here is derived from an EMBL/GenBank/DDBJ whole genome shotgun (WGS) entry which is preliminary data.</text>
</comment>
<reference evidence="4 5" key="1">
    <citation type="submission" date="2012-05" db="EMBL/GenBank/DDBJ databases">
        <title>The Genome Sequence of Sutterella wadsworthensis 2_1_59BFAA.</title>
        <authorList>
            <consortium name="The Broad Institute Genome Sequencing Platform"/>
            <person name="Earl A."/>
            <person name="Ward D."/>
            <person name="Feldgarden M."/>
            <person name="Gevers D."/>
            <person name="Daigneault M."/>
            <person name="Strauss J."/>
            <person name="Allen-Vercoe E."/>
            <person name="Walker B."/>
            <person name="Young S.K."/>
            <person name="Zeng Q."/>
            <person name="Gargeya S."/>
            <person name="Fitzgerald M."/>
            <person name="Haas B."/>
            <person name="Abouelleil A."/>
            <person name="Alvarado L."/>
            <person name="Arachchi H.M."/>
            <person name="Berlin A.M."/>
            <person name="Chapman S.B."/>
            <person name="Goldberg J."/>
            <person name="Griggs A."/>
            <person name="Gujja S."/>
            <person name="Hansen M."/>
            <person name="Howarth C."/>
            <person name="Imamovic A."/>
            <person name="Larimer J."/>
            <person name="McCowen C."/>
            <person name="Montmayeur A."/>
            <person name="Murphy C."/>
            <person name="Neiman D."/>
            <person name="Pearson M."/>
            <person name="Priest M."/>
            <person name="Roberts A."/>
            <person name="Saif S."/>
            <person name="Shea T."/>
            <person name="Sisk P."/>
            <person name="Sykes S."/>
            <person name="Wortman J."/>
            <person name="Nusbaum C."/>
            <person name="Birren B."/>
        </authorList>
    </citation>
    <scope>NUCLEOTIDE SEQUENCE [LARGE SCALE GENOMIC DNA]</scope>
    <source>
        <strain evidence="4 5">2_1_59BFAA</strain>
    </source>
</reference>
<name>K1JGV1_9BURK</name>
<evidence type="ECO:0000313" key="5">
    <source>
        <dbReference type="Proteomes" id="UP000005835"/>
    </source>
</evidence>
<dbReference type="InterPro" id="IPR029063">
    <property type="entry name" value="SAM-dependent_MTases_sf"/>
</dbReference>
<keyword evidence="3" id="KW-0949">S-adenosyl-L-methionine</keyword>
<dbReference type="CDD" id="cd02440">
    <property type="entry name" value="AdoMet_MTases"/>
    <property type="match status" value="1"/>
</dbReference>
<dbReference type="Gene3D" id="3.40.50.150">
    <property type="entry name" value="Vaccinia Virus protein VP39"/>
    <property type="match status" value="1"/>
</dbReference>
<keyword evidence="5" id="KW-1185">Reference proteome</keyword>
<dbReference type="EMBL" id="ADMG01000035">
    <property type="protein sequence ID" value="EKB30780.1"/>
    <property type="molecule type" value="Genomic_DNA"/>
</dbReference>
<evidence type="ECO:0000256" key="2">
    <source>
        <dbReference type="ARBA" id="ARBA00022679"/>
    </source>
</evidence>
<dbReference type="GO" id="GO:0032259">
    <property type="term" value="P:methylation"/>
    <property type="evidence" value="ECO:0007669"/>
    <property type="project" value="UniProtKB-KW"/>
</dbReference>
<dbReference type="AlphaFoldDB" id="K1JGV1"/>
<evidence type="ECO:0000256" key="3">
    <source>
        <dbReference type="ARBA" id="ARBA00022691"/>
    </source>
</evidence>
<dbReference type="Proteomes" id="UP000005835">
    <property type="component" value="Unassembled WGS sequence"/>
</dbReference>
<dbReference type="GO" id="GO:0008168">
    <property type="term" value="F:methyltransferase activity"/>
    <property type="evidence" value="ECO:0007669"/>
    <property type="project" value="UniProtKB-KW"/>
</dbReference>
<evidence type="ECO:0008006" key="6">
    <source>
        <dbReference type="Google" id="ProtNLM"/>
    </source>
</evidence>
<dbReference type="RefSeq" id="WP_005435595.1">
    <property type="nucleotide sequence ID" value="NZ_JH815517.1"/>
</dbReference>
<proteinExistence type="predicted"/>
<dbReference type="STRING" id="742823.HMPREF9465_01470"/>
<protein>
    <recommendedName>
        <fullName evidence="6">Methyltransferase domain-containing protein</fullName>
    </recommendedName>
</protein>
<organism evidence="4 5">
    <name type="scientific">Sutterella wadsworthensis 2_1_59BFAA</name>
    <dbReference type="NCBI Taxonomy" id="742823"/>
    <lineage>
        <taxon>Bacteria</taxon>
        <taxon>Pseudomonadati</taxon>
        <taxon>Pseudomonadota</taxon>
        <taxon>Betaproteobacteria</taxon>
        <taxon>Burkholderiales</taxon>
        <taxon>Sutterellaceae</taxon>
        <taxon>Sutterella</taxon>
    </lineage>
</organism>
<evidence type="ECO:0000313" key="4">
    <source>
        <dbReference type="EMBL" id="EKB30780.1"/>
    </source>
</evidence>
<dbReference type="PANTHER" id="PTHR43464:SF19">
    <property type="entry name" value="UBIQUINONE BIOSYNTHESIS O-METHYLTRANSFERASE, MITOCHONDRIAL"/>
    <property type="match status" value="1"/>
</dbReference>
<gene>
    <name evidence="4" type="ORF">HMPREF9465_01470</name>
</gene>
<dbReference type="SUPFAM" id="SSF53335">
    <property type="entry name" value="S-adenosyl-L-methionine-dependent methyltransferases"/>
    <property type="match status" value="1"/>
</dbReference>
<keyword evidence="2" id="KW-0808">Transferase</keyword>
<dbReference type="Pfam" id="PF13489">
    <property type="entry name" value="Methyltransf_23"/>
    <property type="match status" value="1"/>
</dbReference>
<dbReference type="HOGENOM" id="CLU_667162_0_0_4"/>